<organism evidence="3 4">
    <name type="scientific">Tanacetum coccineum</name>
    <dbReference type="NCBI Taxonomy" id="301880"/>
    <lineage>
        <taxon>Eukaryota</taxon>
        <taxon>Viridiplantae</taxon>
        <taxon>Streptophyta</taxon>
        <taxon>Embryophyta</taxon>
        <taxon>Tracheophyta</taxon>
        <taxon>Spermatophyta</taxon>
        <taxon>Magnoliopsida</taxon>
        <taxon>eudicotyledons</taxon>
        <taxon>Gunneridae</taxon>
        <taxon>Pentapetalae</taxon>
        <taxon>asterids</taxon>
        <taxon>campanulids</taxon>
        <taxon>Asterales</taxon>
        <taxon>Asteraceae</taxon>
        <taxon>Asteroideae</taxon>
        <taxon>Anthemideae</taxon>
        <taxon>Anthemidinae</taxon>
        <taxon>Tanacetum</taxon>
    </lineage>
</organism>
<reference evidence="3" key="1">
    <citation type="journal article" date="2022" name="Int. J. Mol. Sci.">
        <title>Draft Genome of Tanacetum Coccineum: Genomic Comparison of Closely Related Tanacetum-Family Plants.</title>
        <authorList>
            <person name="Yamashiro T."/>
            <person name="Shiraishi A."/>
            <person name="Nakayama K."/>
            <person name="Satake H."/>
        </authorList>
    </citation>
    <scope>NUCLEOTIDE SEQUENCE</scope>
</reference>
<name>A0ABQ5EU91_9ASTR</name>
<evidence type="ECO:0000256" key="1">
    <source>
        <dbReference type="SAM" id="Phobius"/>
    </source>
</evidence>
<accession>A0ABQ5EU91</accession>
<feature type="domain" description="PGG" evidence="2">
    <location>
        <begin position="114"/>
        <end position="184"/>
    </location>
</feature>
<keyword evidence="1" id="KW-0472">Membrane</keyword>
<keyword evidence="4" id="KW-1185">Reference proteome</keyword>
<evidence type="ECO:0000313" key="3">
    <source>
        <dbReference type="EMBL" id="GJT54598.1"/>
    </source>
</evidence>
<dbReference type="PANTHER" id="PTHR24177:SF472">
    <property type="entry name" value="PGG DOMAIN-CONTAINING PROTEIN"/>
    <property type="match status" value="1"/>
</dbReference>
<dbReference type="InterPro" id="IPR026961">
    <property type="entry name" value="PGG_dom"/>
</dbReference>
<evidence type="ECO:0000259" key="2">
    <source>
        <dbReference type="Pfam" id="PF13962"/>
    </source>
</evidence>
<protein>
    <submittedName>
        <fullName evidence="3">Ankyrin repeat-containing domain, PGG domain protein</fullName>
    </submittedName>
</protein>
<comment type="caution">
    <text evidence="3">The sequence shown here is derived from an EMBL/GenBank/DDBJ whole genome shotgun (WGS) entry which is preliminary data.</text>
</comment>
<reference evidence="3" key="2">
    <citation type="submission" date="2022-01" db="EMBL/GenBank/DDBJ databases">
        <authorList>
            <person name="Yamashiro T."/>
            <person name="Shiraishi A."/>
            <person name="Satake H."/>
            <person name="Nakayama K."/>
        </authorList>
    </citation>
    <scope>NUCLEOTIDE SEQUENCE</scope>
</reference>
<dbReference type="EMBL" id="BQNB010016686">
    <property type="protein sequence ID" value="GJT54598.1"/>
    <property type="molecule type" value="Genomic_DNA"/>
</dbReference>
<feature type="transmembrane region" description="Helical" evidence="1">
    <location>
        <begin position="124"/>
        <end position="146"/>
    </location>
</feature>
<sequence length="223" mass="24418">MVMVSPGVVRVYGGNVVRVSLTRGGIGLADVVVVARDGSLVVVFVDGSRISHDLAKNSGSEGMMHSIWLPYIWTYDVEVESMIPPYYRKRKNKDGLTPHELFTKEHKDLVEKGEEWMKGTANQCMVVAALIATVVFAAAFTVPGGYNQTNGIPIFKSKQQSYGFCSGPNAISLVSITAAIRCSYLSLKSCSAERVFLHSIYPEKVDVGSSNSFSIYDNHDNRV</sequence>
<dbReference type="Proteomes" id="UP001151760">
    <property type="component" value="Unassembled WGS sequence"/>
</dbReference>
<dbReference type="PANTHER" id="PTHR24177">
    <property type="entry name" value="CASKIN"/>
    <property type="match status" value="1"/>
</dbReference>
<proteinExistence type="predicted"/>
<evidence type="ECO:0000313" key="4">
    <source>
        <dbReference type="Proteomes" id="UP001151760"/>
    </source>
</evidence>
<dbReference type="Pfam" id="PF13962">
    <property type="entry name" value="PGG"/>
    <property type="match status" value="1"/>
</dbReference>
<gene>
    <name evidence="3" type="ORF">Tco_0989652</name>
</gene>
<keyword evidence="1" id="KW-0812">Transmembrane</keyword>
<keyword evidence="1" id="KW-1133">Transmembrane helix</keyword>